<comment type="caution">
    <text evidence="2">The sequence shown here is derived from an EMBL/GenBank/DDBJ whole genome shotgun (WGS) entry which is preliminary data.</text>
</comment>
<dbReference type="GO" id="GO:0016747">
    <property type="term" value="F:acyltransferase activity, transferring groups other than amino-acyl groups"/>
    <property type="evidence" value="ECO:0007669"/>
    <property type="project" value="TreeGrafter"/>
</dbReference>
<dbReference type="Gene3D" id="3.30.559.10">
    <property type="entry name" value="Chloramphenicol acetyltransferase-like domain"/>
    <property type="match status" value="2"/>
</dbReference>
<keyword evidence="3" id="KW-1185">Reference proteome</keyword>
<name>A0A9W8CM87_9FUNG</name>
<evidence type="ECO:0000313" key="3">
    <source>
        <dbReference type="Proteomes" id="UP001149813"/>
    </source>
</evidence>
<dbReference type="InterPro" id="IPR050317">
    <property type="entry name" value="Plant_Fungal_Acyltransferase"/>
</dbReference>
<dbReference type="OrthoDB" id="1862401at2759"/>
<evidence type="ECO:0000256" key="1">
    <source>
        <dbReference type="ARBA" id="ARBA00022679"/>
    </source>
</evidence>
<dbReference type="EMBL" id="JANBOJ010000612">
    <property type="protein sequence ID" value="KAJ1718855.1"/>
    <property type="molecule type" value="Genomic_DNA"/>
</dbReference>
<dbReference type="InterPro" id="IPR023213">
    <property type="entry name" value="CAT-like_dom_sf"/>
</dbReference>
<dbReference type="Proteomes" id="UP001149813">
    <property type="component" value="Unassembled WGS sequence"/>
</dbReference>
<reference evidence="2" key="1">
    <citation type="submission" date="2022-07" db="EMBL/GenBank/DDBJ databases">
        <title>Phylogenomic reconstructions and comparative analyses of Kickxellomycotina fungi.</title>
        <authorList>
            <person name="Reynolds N.K."/>
            <person name="Stajich J.E."/>
            <person name="Barry K."/>
            <person name="Grigoriev I.V."/>
            <person name="Crous P."/>
            <person name="Smith M.E."/>
        </authorList>
    </citation>
    <scope>NUCLEOTIDE SEQUENCE</scope>
    <source>
        <strain evidence="2">NBRC 32514</strain>
    </source>
</reference>
<accession>A0A9W8CM87</accession>
<dbReference type="AlphaFoldDB" id="A0A9W8CM87"/>
<organism evidence="2 3">
    <name type="scientific">Coemansia erecta</name>
    <dbReference type="NCBI Taxonomy" id="147472"/>
    <lineage>
        <taxon>Eukaryota</taxon>
        <taxon>Fungi</taxon>
        <taxon>Fungi incertae sedis</taxon>
        <taxon>Zoopagomycota</taxon>
        <taxon>Kickxellomycotina</taxon>
        <taxon>Kickxellomycetes</taxon>
        <taxon>Kickxellales</taxon>
        <taxon>Kickxellaceae</taxon>
        <taxon>Coemansia</taxon>
    </lineage>
</organism>
<evidence type="ECO:0000313" key="2">
    <source>
        <dbReference type="EMBL" id="KAJ1718855.1"/>
    </source>
</evidence>
<protein>
    <submittedName>
        <fullName evidence="2">Uncharacterized protein</fullName>
    </submittedName>
</protein>
<keyword evidence="1" id="KW-0808">Transferase</keyword>
<dbReference type="Pfam" id="PF02458">
    <property type="entry name" value="Transferase"/>
    <property type="match status" value="1"/>
</dbReference>
<dbReference type="PANTHER" id="PTHR31642">
    <property type="entry name" value="TRICHOTHECENE 3-O-ACETYLTRANSFERASE"/>
    <property type="match status" value="1"/>
</dbReference>
<dbReference type="GO" id="GO:0044550">
    <property type="term" value="P:secondary metabolite biosynthetic process"/>
    <property type="evidence" value="ECO:0007669"/>
    <property type="project" value="TreeGrafter"/>
</dbReference>
<sequence length="348" mass="38365">LLSIPVIRERLHEVPLAQCVVTWHPDGMGLLFSVDHSVADGVGVDILLRQWAGLARSGGLVLPVDFDHAEMYAELDGVAPQEDHWFVRHVDGVELPRAAETEAEAEAAEGSKECSAILDSDPRTPRQVEQAMRRNVHCFTMTPAQLQRLQSDCDGQLPAIRLAYALFWQRYMQALGASSSSSSSSQEPTLVNIIHSTRNLINRPHYIGNAVCPVYIRLGAAELAGMSVAEVAGEIGRHMHMQTKGAWAALLQLMQDPGRYSKFLTVFGNPEAKQMSLSNISRLRFFDADFGFGAPRFVSVYPALIPGFATWMPLGPDGGLRILWNISDAAFERMASDKMLAEYVDVVF</sequence>
<feature type="non-terminal residue" evidence="2">
    <location>
        <position position="1"/>
    </location>
</feature>
<proteinExistence type="predicted"/>
<gene>
    <name evidence="2" type="ORF">LPJ53_006267</name>
</gene>
<dbReference type="PANTHER" id="PTHR31642:SF310">
    <property type="entry name" value="FATTY ALCOHOL:CAFFEOYL-COA ACYLTRANSFERASE"/>
    <property type="match status" value="1"/>
</dbReference>